<feature type="region of interest" description="Disordered" evidence="2">
    <location>
        <begin position="114"/>
        <end position="141"/>
    </location>
</feature>
<comment type="caution">
    <text evidence="4">The sequence shown here is derived from an EMBL/GenBank/DDBJ whole genome shotgun (WGS) entry which is preliminary data.</text>
</comment>
<dbReference type="SUPFAM" id="SSF54928">
    <property type="entry name" value="RNA-binding domain, RBD"/>
    <property type="match status" value="1"/>
</dbReference>
<name>A0A3R6V9D4_9STRA</name>
<dbReference type="GO" id="GO:0003723">
    <property type="term" value="F:RNA binding"/>
    <property type="evidence" value="ECO:0007669"/>
    <property type="project" value="UniProtKB-UniRule"/>
</dbReference>
<evidence type="ECO:0000313" key="5">
    <source>
        <dbReference type="Proteomes" id="UP000285060"/>
    </source>
</evidence>
<reference evidence="4 5" key="1">
    <citation type="submission" date="2018-08" db="EMBL/GenBank/DDBJ databases">
        <title>Aphanomyces genome sequencing and annotation.</title>
        <authorList>
            <person name="Minardi D."/>
            <person name="Oidtmann B."/>
            <person name="Van Der Giezen M."/>
            <person name="Studholme D.J."/>
        </authorList>
    </citation>
    <scope>NUCLEOTIDE SEQUENCE [LARGE SCALE GENOMIC DNA]</scope>
    <source>
        <strain evidence="4 5">NJM0002</strain>
    </source>
</reference>
<accession>A0A3R6V9D4</accession>
<feature type="domain" description="RRM" evidence="3">
    <location>
        <begin position="4"/>
        <end position="91"/>
    </location>
</feature>
<keyword evidence="1" id="KW-0694">RNA-binding</keyword>
<dbReference type="EMBL" id="QUSY01000569">
    <property type="protein sequence ID" value="RHY28523.1"/>
    <property type="molecule type" value="Genomic_DNA"/>
</dbReference>
<dbReference type="PANTHER" id="PTHR23099">
    <property type="entry name" value="TRANSCRIPTIONAL REGULATOR"/>
    <property type="match status" value="1"/>
</dbReference>
<feature type="compositionally biased region" description="Basic residues" evidence="2">
    <location>
        <begin position="130"/>
        <end position="141"/>
    </location>
</feature>
<organism evidence="4 5">
    <name type="scientific">Aphanomyces invadans</name>
    <dbReference type="NCBI Taxonomy" id="157072"/>
    <lineage>
        <taxon>Eukaryota</taxon>
        <taxon>Sar</taxon>
        <taxon>Stramenopiles</taxon>
        <taxon>Oomycota</taxon>
        <taxon>Saprolegniomycetes</taxon>
        <taxon>Saprolegniales</taxon>
        <taxon>Verrucalvaceae</taxon>
        <taxon>Aphanomyces</taxon>
    </lineage>
</organism>
<keyword evidence="5" id="KW-1185">Reference proteome</keyword>
<dbReference type="InterPro" id="IPR000504">
    <property type="entry name" value="RRM_dom"/>
</dbReference>
<evidence type="ECO:0000256" key="2">
    <source>
        <dbReference type="SAM" id="MobiDB-lite"/>
    </source>
</evidence>
<dbReference type="InterPro" id="IPR035979">
    <property type="entry name" value="RBD_domain_sf"/>
</dbReference>
<dbReference type="Gene3D" id="3.30.70.330">
    <property type="match status" value="1"/>
</dbReference>
<dbReference type="PROSITE" id="PS50102">
    <property type="entry name" value="RRM"/>
    <property type="match status" value="1"/>
</dbReference>
<protein>
    <recommendedName>
        <fullName evidence="3">RRM domain-containing protein</fullName>
    </recommendedName>
</protein>
<evidence type="ECO:0000313" key="4">
    <source>
        <dbReference type="EMBL" id="RHY28523.1"/>
    </source>
</evidence>
<evidence type="ECO:0000259" key="3">
    <source>
        <dbReference type="PROSITE" id="PS50102"/>
    </source>
</evidence>
<dbReference type="InterPro" id="IPR012677">
    <property type="entry name" value="Nucleotide-bd_a/b_plait_sf"/>
</dbReference>
<dbReference type="Proteomes" id="UP000285060">
    <property type="component" value="Unassembled WGS sequence"/>
</dbReference>
<dbReference type="PANTHER" id="PTHR23099:SF0">
    <property type="entry name" value="GERM CELL NUCLEAR ACIDIC PROTEIN"/>
    <property type="match status" value="1"/>
</dbReference>
<dbReference type="AlphaFoldDB" id="A0A3R6V9D4"/>
<evidence type="ECO:0000256" key="1">
    <source>
        <dbReference type="PROSITE-ProRule" id="PRU00176"/>
    </source>
</evidence>
<dbReference type="GO" id="GO:0005634">
    <property type="term" value="C:nucleus"/>
    <property type="evidence" value="ECO:0007669"/>
    <property type="project" value="TreeGrafter"/>
</dbReference>
<dbReference type="VEuPathDB" id="FungiDB:H310_04283"/>
<gene>
    <name evidence="4" type="ORF">DYB32_005909</name>
</gene>
<proteinExistence type="predicted"/>
<sequence length="141" mass="15683">MPGVRVYVGRLPADATKTDLQDRFQRVLPPNVSVITVDRMSNSNASDFAYLELQSKTQNAADEAAAVQAVVQAYHNTKWKGKRLRVEAAHPDYLQRLAIEWEAAATAKEAAAARAREAAMPRDTQLNLKPSKRYGRLTKMS</sequence>